<dbReference type="WBParaSite" id="EVEC_0000267501-mRNA-1">
    <property type="protein sequence ID" value="EVEC_0000267501-mRNA-1"/>
    <property type="gene ID" value="EVEC_0000267501"/>
</dbReference>
<dbReference type="Proteomes" id="UP000274131">
    <property type="component" value="Unassembled WGS sequence"/>
</dbReference>
<organism evidence="3">
    <name type="scientific">Enterobius vermicularis</name>
    <name type="common">Human pinworm</name>
    <dbReference type="NCBI Taxonomy" id="51028"/>
    <lineage>
        <taxon>Eukaryota</taxon>
        <taxon>Metazoa</taxon>
        <taxon>Ecdysozoa</taxon>
        <taxon>Nematoda</taxon>
        <taxon>Chromadorea</taxon>
        <taxon>Rhabditida</taxon>
        <taxon>Spirurina</taxon>
        <taxon>Oxyuridomorpha</taxon>
        <taxon>Oxyuroidea</taxon>
        <taxon>Oxyuridae</taxon>
        <taxon>Enterobius</taxon>
    </lineage>
</organism>
<evidence type="ECO:0000313" key="2">
    <source>
        <dbReference type="Proteomes" id="UP000274131"/>
    </source>
</evidence>
<proteinExistence type="predicted"/>
<dbReference type="EMBL" id="UXUI01007370">
    <property type="protein sequence ID" value="VDD87240.1"/>
    <property type="molecule type" value="Genomic_DNA"/>
</dbReference>
<evidence type="ECO:0000313" key="3">
    <source>
        <dbReference type="WBParaSite" id="EVEC_0000267501-mRNA-1"/>
    </source>
</evidence>
<sequence length="157" mass="18104">MAPISYCLDEQMKTSKKRRGDLKYASHQFYIDDLKLYAKDRMTLQQLIQILKEVLPAIGVKLNEKKTTSVDRLNISRDRGGIRSRASHNHRLGILKISGGNDGNKWILRSGKEKKAWFKKHAKSYTRLTDPKSIGPQEWYNMFKTTEPNPDGDPTQI</sequence>
<protein>
    <submittedName>
        <fullName evidence="3">Reverse transcriptase domain-containing protein</fullName>
    </submittedName>
</protein>
<name>A0A0N4UYL7_ENTVE</name>
<reference evidence="3" key="1">
    <citation type="submission" date="2017-02" db="UniProtKB">
        <authorList>
            <consortium name="WormBaseParasite"/>
        </authorList>
    </citation>
    <scope>IDENTIFICATION</scope>
</reference>
<keyword evidence="2" id="KW-1185">Reference proteome</keyword>
<dbReference type="OrthoDB" id="2194416at2759"/>
<evidence type="ECO:0000313" key="1">
    <source>
        <dbReference type="EMBL" id="VDD87240.1"/>
    </source>
</evidence>
<dbReference type="AlphaFoldDB" id="A0A0N4UYL7"/>
<gene>
    <name evidence="1" type="ORF">EVEC_LOCUS2383</name>
</gene>
<reference evidence="1 2" key="2">
    <citation type="submission" date="2018-10" db="EMBL/GenBank/DDBJ databases">
        <authorList>
            <consortium name="Pathogen Informatics"/>
        </authorList>
    </citation>
    <scope>NUCLEOTIDE SEQUENCE [LARGE SCALE GENOMIC DNA]</scope>
</reference>
<accession>A0A0N4UYL7</accession>